<dbReference type="AlphaFoldDB" id="A0AAV0YG69"/>
<name>A0AAV0YG69_VICFA</name>
<feature type="chain" id="PRO_5043942514" evidence="2">
    <location>
        <begin position="25"/>
        <end position="154"/>
    </location>
</feature>
<organism evidence="3 4">
    <name type="scientific">Vicia faba</name>
    <name type="common">Broad bean</name>
    <name type="synonym">Faba vulgaris</name>
    <dbReference type="NCBI Taxonomy" id="3906"/>
    <lineage>
        <taxon>Eukaryota</taxon>
        <taxon>Viridiplantae</taxon>
        <taxon>Streptophyta</taxon>
        <taxon>Embryophyta</taxon>
        <taxon>Tracheophyta</taxon>
        <taxon>Spermatophyta</taxon>
        <taxon>Magnoliopsida</taxon>
        <taxon>eudicotyledons</taxon>
        <taxon>Gunneridae</taxon>
        <taxon>Pentapetalae</taxon>
        <taxon>rosids</taxon>
        <taxon>fabids</taxon>
        <taxon>Fabales</taxon>
        <taxon>Fabaceae</taxon>
        <taxon>Papilionoideae</taxon>
        <taxon>50 kb inversion clade</taxon>
        <taxon>NPAAA clade</taxon>
        <taxon>Hologalegina</taxon>
        <taxon>IRL clade</taxon>
        <taxon>Fabeae</taxon>
        <taxon>Vicia</taxon>
    </lineage>
</organism>
<evidence type="ECO:0000313" key="4">
    <source>
        <dbReference type="Proteomes" id="UP001157006"/>
    </source>
</evidence>
<protein>
    <submittedName>
        <fullName evidence="3">Uncharacterized protein</fullName>
    </submittedName>
</protein>
<evidence type="ECO:0000313" key="3">
    <source>
        <dbReference type="EMBL" id="CAI8585005.1"/>
    </source>
</evidence>
<dbReference type="EMBL" id="CATIWC010002768">
    <property type="protein sequence ID" value="CAI8585005.1"/>
    <property type="molecule type" value="Genomic_DNA"/>
</dbReference>
<evidence type="ECO:0000256" key="1">
    <source>
        <dbReference type="SAM" id="MobiDB-lite"/>
    </source>
</evidence>
<feature type="signal peptide" evidence="2">
    <location>
        <begin position="1"/>
        <end position="24"/>
    </location>
</feature>
<feature type="region of interest" description="Disordered" evidence="1">
    <location>
        <begin position="29"/>
        <end position="111"/>
    </location>
</feature>
<comment type="caution">
    <text evidence="3">The sequence shown here is derived from an EMBL/GenBank/DDBJ whole genome shotgun (WGS) entry which is preliminary data.</text>
</comment>
<dbReference type="Proteomes" id="UP001157006">
    <property type="component" value="Unassembled WGS sequence"/>
</dbReference>
<evidence type="ECO:0000256" key="2">
    <source>
        <dbReference type="SAM" id="SignalP"/>
    </source>
</evidence>
<reference evidence="3 4" key="1">
    <citation type="submission" date="2023-01" db="EMBL/GenBank/DDBJ databases">
        <authorList>
            <person name="Kreplak J."/>
        </authorList>
    </citation>
    <scope>NUCLEOTIDE SEQUENCE [LARGE SCALE GENOMIC DNA]</scope>
</reference>
<gene>
    <name evidence="3" type="ORF">VFH_U103600</name>
</gene>
<dbReference type="PRINTS" id="PR01217">
    <property type="entry name" value="PRICHEXTENSN"/>
</dbReference>
<proteinExistence type="predicted"/>
<accession>A0AAV0YG69</accession>
<keyword evidence="2" id="KW-0732">Signal</keyword>
<keyword evidence="4" id="KW-1185">Reference proteome</keyword>
<sequence>MAKTSASAVLVVLVVVLFLDGYNAAESLETGYQPPPGKADPPPPGYQPPPGKADPPPPGYQPPPGKADPPPPGYQPPPGKADPPPPGHLPPPGKADPPPPGHLPPPAPPVAPAPPAARKPCFFGICPIFNCATFCFGIGYSDGQCSLIIRCCCS</sequence>
<feature type="compositionally biased region" description="Pro residues" evidence="1">
    <location>
        <begin position="33"/>
        <end position="111"/>
    </location>
</feature>